<dbReference type="PANTHER" id="PTHR42813">
    <property type="entry name" value="ZINC-TYPE ALCOHOL DEHYDROGENASE-LIKE"/>
    <property type="match status" value="1"/>
</dbReference>
<organism evidence="6 7">
    <name type="scientific">Limosilactobacillus pontis DSM 8475</name>
    <dbReference type="NCBI Taxonomy" id="1423794"/>
    <lineage>
        <taxon>Bacteria</taxon>
        <taxon>Bacillati</taxon>
        <taxon>Bacillota</taxon>
        <taxon>Bacilli</taxon>
        <taxon>Lactobacillales</taxon>
        <taxon>Lactobacillaceae</taxon>
        <taxon>Limosilactobacillus</taxon>
    </lineage>
</organism>
<gene>
    <name evidence="6" type="ORF">FD34_GL000044</name>
</gene>
<reference evidence="6 7" key="1">
    <citation type="journal article" date="2015" name="Genome Announc.">
        <title>Expanding the biotechnology potential of lactobacilli through comparative genomics of 213 strains and associated genera.</title>
        <authorList>
            <person name="Sun Z."/>
            <person name="Harris H.M."/>
            <person name="McCann A."/>
            <person name="Guo C."/>
            <person name="Argimon S."/>
            <person name="Zhang W."/>
            <person name="Yang X."/>
            <person name="Jeffery I.B."/>
            <person name="Cooney J.C."/>
            <person name="Kagawa T.F."/>
            <person name="Liu W."/>
            <person name="Song Y."/>
            <person name="Salvetti E."/>
            <person name="Wrobel A."/>
            <person name="Rasinkangas P."/>
            <person name="Parkhill J."/>
            <person name="Rea M.C."/>
            <person name="O'Sullivan O."/>
            <person name="Ritari J."/>
            <person name="Douillard F.P."/>
            <person name="Paul Ross R."/>
            <person name="Yang R."/>
            <person name="Briner A.E."/>
            <person name="Felis G.E."/>
            <person name="de Vos W.M."/>
            <person name="Barrangou R."/>
            <person name="Klaenhammer T.R."/>
            <person name="Caufield P.W."/>
            <person name="Cui Y."/>
            <person name="Zhang H."/>
            <person name="O'Toole P.W."/>
        </authorList>
    </citation>
    <scope>NUCLEOTIDE SEQUENCE [LARGE SCALE GENOMIC DNA]</scope>
    <source>
        <strain evidence="6 7">DSM 8475</strain>
    </source>
</reference>
<dbReference type="InterPro" id="IPR013154">
    <property type="entry name" value="ADH-like_N"/>
</dbReference>
<evidence type="ECO:0000313" key="7">
    <source>
        <dbReference type="Proteomes" id="UP000051085"/>
    </source>
</evidence>
<dbReference type="PANTHER" id="PTHR42813:SF2">
    <property type="entry name" value="DEHYDROGENASE, ZINC-CONTAINING, PUTATIVE (AFU_ORTHOLOGUE AFUA_2G02810)-RELATED"/>
    <property type="match status" value="1"/>
</dbReference>
<dbReference type="AlphaFoldDB" id="A0A922TNH9"/>
<dbReference type="EMBL" id="AZGO01000047">
    <property type="protein sequence ID" value="KRM36806.1"/>
    <property type="molecule type" value="Genomic_DNA"/>
</dbReference>
<evidence type="ECO:0000313" key="6">
    <source>
        <dbReference type="EMBL" id="KRM36806.1"/>
    </source>
</evidence>
<dbReference type="InterPro" id="IPR011032">
    <property type="entry name" value="GroES-like_sf"/>
</dbReference>
<feature type="domain" description="Alcohol dehydrogenase-like N-terminal" evidence="5">
    <location>
        <begin position="21"/>
        <end position="70"/>
    </location>
</feature>
<accession>A0A922TNH9</accession>
<sequence>MFAKAGQMKLIDIDKPTIQAPDDVIIRVVRTCVCGSDLWYYKGINPVEANAENSGHEAIGIVEEVGDAITTDR</sequence>
<dbReference type="InterPro" id="IPR002328">
    <property type="entry name" value="ADH_Zn_CS"/>
</dbReference>
<dbReference type="Pfam" id="PF08240">
    <property type="entry name" value="ADH_N"/>
    <property type="match status" value="1"/>
</dbReference>
<keyword evidence="4" id="KW-0560">Oxidoreductase</keyword>
<dbReference type="GO" id="GO:0008270">
    <property type="term" value="F:zinc ion binding"/>
    <property type="evidence" value="ECO:0007669"/>
    <property type="project" value="InterPro"/>
</dbReference>
<keyword evidence="3" id="KW-0862">Zinc</keyword>
<dbReference type="PROSITE" id="PS00059">
    <property type="entry name" value="ADH_ZINC"/>
    <property type="match status" value="1"/>
</dbReference>
<comment type="cofactor">
    <cofactor evidence="1">
        <name>Zn(2+)</name>
        <dbReference type="ChEBI" id="CHEBI:29105"/>
    </cofactor>
</comment>
<dbReference type="GO" id="GO:0016491">
    <property type="term" value="F:oxidoreductase activity"/>
    <property type="evidence" value="ECO:0007669"/>
    <property type="project" value="UniProtKB-KW"/>
</dbReference>
<protein>
    <recommendedName>
        <fullName evidence="5">Alcohol dehydrogenase-like N-terminal domain-containing protein</fullName>
    </recommendedName>
</protein>
<evidence type="ECO:0000256" key="4">
    <source>
        <dbReference type="ARBA" id="ARBA00023002"/>
    </source>
</evidence>
<dbReference type="SUPFAM" id="SSF50129">
    <property type="entry name" value="GroES-like"/>
    <property type="match status" value="1"/>
</dbReference>
<evidence type="ECO:0000256" key="1">
    <source>
        <dbReference type="ARBA" id="ARBA00001947"/>
    </source>
</evidence>
<evidence type="ECO:0000259" key="5">
    <source>
        <dbReference type="Pfam" id="PF08240"/>
    </source>
</evidence>
<proteinExistence type="predicted"/>
<dbReference type="Gene3D" id="3.90.180.10">
    <property type="entry name" value="Medium-chain alcohol dehydrogenases, catalytic domain"/>
    <property type="match status" value="1"/>
</dbReference>
<evidence type="ECO:0000256" key="2">
    <source>
        <dbReference type="ARBA" id="ARBA00022723"/>
    </source>
</evidence>
<name>A0A922TNH9_9LACO</name>
<keyword evidence="2" id="KW-0479">Metal-binding</keyword>
<evidence type="ECO:0000256" key="3">
    <source>
        <dbReference type="ARBA" id="ARBA00022833"/>
    </source>
</evidence>
<dbReference type="Proteomes" id="UP000051085">
    <property type="component" value="Unassembled WGS sequence"/>
</dbReference>
<comment type="caution">
    <text evidence="6">The sequence shown here is derived from an EMBL/GenBank/DDBJ whole genome shotgun (WGS) entry which is preliminary data.</text>
</comment>